<comment type="caution">
    <text evidence="8">The sequence shown here is derived from an EMBL/GenBank/DDBJ whole genome shotgun (WGS) entry which is preliminary data.</text>
</comment>
<dbReference type="PANTHER" id="PTHR22926">
    <property type="entry name" value="PHOSPHO-N-ACETYLMURAMOYL-PENTAPEPTIDE-TRANSFERASE"/>
    <property type="match status" value="1"/>
</dbReference>
<evidence type="ECO:0000256" key="4">
    <source>
        <dbReference type="ARBA" id="ARBA00022692"/>
    </source>
</evidence>
<dbReference type="Pfam" id="PF00953">
    <property type="entry name" value="Glycos_transf_4"/>
    <property type="match status" value="1"/>
</dbReference>
<feature type="transmembrane region" description="Helical" evidence="7">
    <location>
        <begin position="101"/>
        <end position="120"/>
    </location>
</feature>
<reference evidence="8 9" key="1">
    <citation type="submission" date="2024-01" db="EMBL/GenBank/DDBJ databases">
        <title>Uliginosibacterium soil sp. nov.</title>
        <authorList>
            <person name="Lv Y."/>
        </authorList>
    </citation>
    <scope>NUCLEOTIDE SEQUENCE [LARGE SCALE GENOMIC DNA]</scope>
    <source>
        <strain evidence="8 9">H3</strain>
    </source>
</reference>
<evidence type="ECO:0000256" key="1">
    <source>
        <dbReference type="ARBA" id="ARBA00004651"/>
    </source>
</evidence>
<evidence type="ECO:0000256" key="5">
    <source>
        <dbReference type="ARBA" id="ARBA00022989"/>
    </source>
</evidence>
<organism evidence="8 9">
    <name type="scientific">Uliginosibacterium silvisoli</name>
    <dbReference type="NCBI Taxonomy" id="3114758"/>
    <lineage>
        <taxon>Bacteria</taxon>
        <taxon>Pseudomonadati</taxon>
        <taxon>Pseudomonadota</taxon>
        <taxon>Betaproteobacteria</taxon>
        <taxon>Rhodocyclales</taxon>
        <taxon>Zoogloeaceae</taxon>
        <taxon>Uliginosibacterium</taxon>
    </lineage>
</organism>
<protein>
    <submittedName>
        <fullName evidence="8">Glycosyltransferase family 4 protein</fullName>
    </submittedName>
</protein>
<keyword evidence="5 7" id="KW-1133">Transmembrane helix</keyword>
<dbReference type="CDD" id="cd06854">
    <property type="entry name" value="GT_WbpL_WbcO_like"/>
    <property type="match status" value="1"/>
</dbReference>
<feature type="transmembrane region" description="Helical" evidence="7">
    <location>
        <begin position="45"/>
        <end position="65"/>
    </location>
</feature>
<dbReference type="PANTHER" id="PTHR22926:SF3">
    <property type="entry name" value="UNDECAPRENYL-PHOSPHATE ALPHA-N-ACETYLGLUCOSAMINYL 1-PHOSPHATE TRANSFERASE"/>
    <property type="match status" value="1"/>
</dbReference>
<dbReference type="Proteomes" id="UP001331561">
    <property type="component" value="Unassembled WGS sequence"/>
</dbReference>
<proteinExistence type="predicted"/>
<dbReference type="InterPro" id="IPR000715">
    <property type="entry name" value="Glycosyl_transferase_4"/>
</dbReference>
<keyword evidence="4 7" id="KW-0812">Transmembrane</keyword>
<keyword evidence="2" id="KW-1003">Cell membrane</keyword>
<evidence type="ECO:0000313" key="9">
    <source>
        <dbReference type="Proteomes" id="UP001331561"/>
    </source>
</evidence>
<feature type="transmembrane region" description="Helical" evidence="7">
    <location>
        <begin position="153"/>
        <end position="171"/>
    </location>
</feature>
<dbReference type="EMBL" id="JAYXHS010000001">
    <property type="protein sequence ID" value="MEC5385588.1"/>
    <property type="molecule type" value="Genomic_DNA"/>
</dbReference>
<gene>
    <name evidence="8" type="ORF">VVD49_07620</name>
</gene>
<evidence type="ECO:0000313" key="8">
    <source>
        <dbReference type="EMBL" id="MEC5385588.1"/>
    </source>
</evidence>
<evidence type="ECO:0000256" key="3">
    <source>
        <dbReference type="ARBA" id="ARBA00022679"/>
    </source>
</evidence>
<feature type="transmembrane region" description="Helical" evidence="7">
    <location>
        <begin position="16"/>
        <end position="33"/>
    </location>
</feature>
<feature type="transmembrane region" description="Helical" evidence="7">
    <location>
        <begin position="126"/>
        <end position="146"/>
    </location>
</feature>
<evidence type="ECO:0000256" key="7">
    <source>
        <dbReference type="SAM" id="Phobius"/>
    </source>
</evidence>
<sequence length="280" mass="29965">MALLVWAYFVQPSSKLLWALLPGGALVAVIGFWDDHVSLPARTRFACHVLAAMWAVACLGGWPVLEMGVANWAWGWFGSMIAVLALVWATNLYNFMDGIDGLAGSQAVFVGGVGGLLLWLSGGDGMPCWLLAAASAGFLAVNWPPARIFMGDVGSGFLGFVIGVLALHATVTDHTTIWPWVILMAVFAVDATFTLCRRALTRVRVTEAHRSHAYQRASQRIGNHRAVTLTVLAINALFLAPASLVAHMWPALAVPLTIVCWGGLSALAWFLDAGRLDVAS</sequence>
<feature type="transmembrane region" description="Helical" evidence="7">
    <location>
        <begin position="71"/>
        <end position="89"/>
    </location>
</feature>
<evidence type="ECO:0000256" key="2">
    <source>
        <dbReference type="ARBA" id="ARBA00022475"/>
    </source>
</evidence>
<keyword evidence="6 7" id="KW-0472">Membrane</keyword>
<accession>A0ABU6K3E6</accession>
<evidence type="ECO:0000256" key="6">
    <source>
        <dbReference type="ARBA" id="ARBA00023136"/>
    </source>
</evidence>
<dbReference type="RefSeq" id="WP_327598954.1">
    <property type="nucleotide sequence ID" value="NZ_JAYXHS010000001.1"/>
</dbReference>
<name>A0ABU6K3E6_9RHOO</name>
<comment type="subcellular location">
    <subcellularLocation>
        <location evidence="1">Cell membrane</location>
        <topology evidence="1">Multi-pass membrane protein</topology>
    </subcellularLocation>
</comment>
<feature type="transmembrane region" description="Helical" evidence="7">
    <location>
        <begin position="226"/>
        <end position="246"/>
    </location>
</feature>
<keyword evidence="3" id="KW-0808">Transferase</keyword>
<feature type="transmembrane region" description="Helical" evidence="7">
    <location>
        <begin position="177"/>
        <end position="196"/>
    </location>
</feature>
<feature type="transmembrane region" description="Helical" evidence="7">
    <location>
        <begin position="252"/>
        <end position="271"/>
    </location>
</feature>
<keyword evidence="9" id="KW-1185">Reference proteome</keyword>